<sequence length="324" mass="39302">MDTLQEVLHAYSIRPFYIEKQTERLYMVQDYNQQYALKHSRLTEETIVMWEQVYKLAYEEYLFPILPVYLTKLGKLYEKKGELIYYVTPWKESRETELDQSTIDKIFQSFGLIHMKTKRRHLVEVQQFKQAFQQYKQHCLTLQQQLLTFVEEYEQHRFMSPFELLVCTQFKDVNYSLNETIRRIDQLLEEQEETWYYSLCHKNIKTSHTLVDQGQLYFINWENAGFDYPIFDLVAFFQEETKHYDTPTNMLLRGFDKYMNENELTKKELYLLVIQLLDPQAYLSCVKNHKQANTSMMKQIIHLQHTFRRILFGLHLSAHVEKNV</sequence>
<protein>
    <recommendedName>
        <fullName evidence="3">Spore coat protein YsxE</fullName>
    </recommendedName>
</protein>
<organism evidence="1 2">
    <name type="scientific">Virgibacillus dokdonensis</name>
    <dbReference type="NCBI Taxonomy" id="302167"/>
    <lineage>
        <taxon>Bacteria</taxon>
        <taxon>Bacillati</taxon>
        <taxon>Bacillota</taxon>
        <taxon>Bacilli</taxon>
        <taxon>Bacillales</taxon>
        <taxon>Bacillaceae</taxon>
        <taxon>Virgibacillus</taxon>
    </lineage>
</organism>
<dbReference type="Gene3D" id="3.90.1200.10">
    <property type="match status" value="1"/>
</dbReference>
<accession>A0A3E0WQ64</accession>
<dbReference type="InterPro" id="IPR047175">
    <property type="entry name" value="CotS-like"/>
</dbReference>
<evidence type="ECO:0000313" key="2">
    <source>
        <dbReference type="Proteomes" id="UP000256488"/>
    </source>
</evidence>
<proteinExistence type="predicted"/>
<gene>
    <name evidence="1" type="ORF">CAI16_10975</name>
</gene>
<dbReference type="SUPFAM" id="SSF56112">
    <property type="entry name" value="Protein kinase-like (PK-like)"/>
    <property type="match status" value="1"/>
</dbReference>
<dbReference type="AlphaFoldDB" id="A0A3E0WQ64"/>
<evidence type="ECO:0008006" key="3">
    <source>
        <dbReference type="Google" id="ProtNLM"/>
    </source>
</evidence>
<evidence type="ECO:0000313" key="1">
    <source>
        <dbReference type="EMBL" id="RFA34549.1"/>
    </source>
</evidence>
<dbReference type="Pfam" id="PF01633">
    <property type="entry name" value="Choline_kinase"/>
    <property type="match status" value="1"/>
</dbReference>
<dbReference type="Gene3D" id="3.30.200.20">
    <property type="entry name" value="Phosphorylase Kinase, domain 1"/>
    <property type="match status" value="1"/>
</dbReference>
<comment type="caution">
    <text evidence="1">The sequence shown here is derived from an EMBL/GenBank/DDBJ whole genome shotgun (WGS) entry which is preliminary data.</text>
</comment>
<reference evidence="1 2" key="1">
    <citation type="submission" date="2017-05" db="EMBL/GenBank/DDBJ databases">
        <title>Virgibacillus sp. AK90 isolated from a saltern of Kakinada, India.</title>
        <authorList>
            <person name="Gupta V."/>
            <person name="Sidhu C."/>
            <person name="Korpole S."/>
            <person name="Pinnaka A.K."/>
        </authorList>
    </citation>
    <scope>NUCLEOTIDE SEQUENCE [LARGE SCALE GENOMIC DNA]</scope>
    <source>
        <strain evidence="1 2">AK90</strain>
    </source>
</reference>
<name>A0A3E0WQ64_9BACI</name>
<dbReference type="GO" id="GO:0042601">
    <property type="term" value="C:endospore-forming forespore"/>
    <property type="evidence" value="ECO:0007669"/>
    <property type="project" value="TreeGrafter"/>
</dbReference>
<dbReference type="PANTHER" id="PTHR39179:SF3">
    <property type="entry name" value="COTS-RELATED PROTEIN"/>
    <property type="match status" value="1"/>
</dbReference>
<dbReference type="InterPro" id="IPR011009">
    <property type="entry name" value="Kinase-like_dom_sf"/>
</dbReference>
<dbReference type="EMBL" id="NFZX01000021">
    <property type="protein sequence ID" value="RFA34549.1"/>
    <property type="molecule type" value="Genomic_DNA"/>
</dbReference>
<dbReference type="Proteomes" id="UP000256488">
    <property type="component" value="Unassembled WGS sequence"/>
</dbReference>
<dbReference type="RefSeq" id="WP_116278415.1">
    <property type="nucleotide sequence ID" value="NZ_NFZX01000021.1"/>
</dbReference>
<dbReference type="PANTHER" id="PTHR39179">
    <property type="entry name" value="SPORE COAT PROTEIN I"/>
    <property type="match status" value="1"/>
</dbReference>